<organism evidence="3 4">
    <name type="scientific">Gimesia maris</name>
    <dbReference type="NCBI Taxonomy" id="122"/>
    <lineage>
        <taxon>Bacteria</taxon>
        <taxon>Pseudomonadati</taxon>
        <taxon>Planctomycetota</taxon>
        <taxon>Planctomycetia</taxon>
        <taxon>Planctomycetales</taxon>
        <taxon>Planctomycetaceae</taxon>
        <taxon>Gimesia</taxon>
    </lineage>
</organism>
<dbReference type="InterPro" id="IPR012902">
    <property type="entry name" value="N_methyl_site"/>
</dbReference>
<evidence type="ECO:0000259" key="2">
    <source>
        <dbReference type="Pfam" id="PF07596"/>
    </source>
</evidence>
<dbReference type="InterPro" id="IPR011453">
    <property type="entry name" value="DUF1559"/>
</dbReference>
<gene>
    <name evidence="3" type="ORF">DIT97_10895</name>
</gene>
<evidence type="ECO:0000313" key="4">
    <source>
        <dbReference type="Proteomes" id="UP000263642"/>
    </source>
</evidence>
<evidence type="ECO:0000256" key="1">
    <source>
        <dbReference type="SAM" id="Phobius"/>
    </source>
</evidence>
<dbReference type="PANTHER" id="PTHR30093">
    <property type="entry name" value="GENERAL SECRETION PATHWAY PROTEIN G"/>
    <property type="match status" value="1"/>
</dbReference>
<dbReference type="InterPro" id="IPR045584">
    <property type="entry name" value="Pilin-like"/>
</dbReference>
<dbReference type="NCBIfam" id="TIGR02532">
    <property type="entry name" value="IV_pilin_GFxxxE"/>
    <property type="match status" value="1"/>
</dbReference>
<dbReference type="NCBIfam" id="TIGR04294">
    <property type="entry name" value="pre_pil_HX9DG"/>
    <property type="match status" value="1"/>
</dbReference>
<evidence type="ECO:0000313" key="3">
    <source>
        <dbReference type="EMBL" id="HCO23528.1"/>
    </source>
</evidence>
<accession>A0A3D3R5T1</accession>
<name>A0A3D3R5T1_9PLAN</name>
<dbReference type="PROSITE" id="PS00409">
    <property type="entry name" value="PROKAR_NTER_METHYL"/>
    <property type="match status" value="1"/>
</dbReference>
<reference evidence="3 4" key="1">
    <citation type="journal article" date="2018" name="Nat. Biotechnol.">
        <title>A standardized bacterial taxonomy based on genome phylogeny substantially revises the tree of life.</title>
        <authorList>
            <person name="Parks D.H."/>
            <person name="Chuvochina M."/>
            <person name="Waite D.W."/>
            <person name="Rinke C."/>
            <person name="Skarshewski A."/>
            <person name="Chaumeil P.A."/>
            <person name="Hugenholtz P."/>
        </authorList>
    </citation>
    <scope>NUCLEOTIDE SEQUENCE [LARGE SCALE GENOMIC DNA]</scope>
    <source>
        <strain evidence="3">UBA9375</strain>
    </source>
</reference>
<feature type="domain" description="DUF1559" evidence="2">
    <location>
        <begin position="38"/>
        <end position="296"/>
    </location>
</feature>
<dbReference type="AlphaFoldDB" id="A0A3D3R5T1"/>
<dbReference type="Pfam" id="PF07963">
    <property type="entry name" value="N_methyl"/>
    <property type="match status" value="1"/>
</dbReference>
<feature type="transmembrane region" description="Helical" evidence="1">
    <location>
        <begin position="12"/>
        <end position="37"/>
    </location>
</feature>
<dbReference type="PANTHER" id="PTHR30093:SF2">
    <property type="entry name" value="TYPE II SECRETION SYSTEM PROTEIN H"/>
    <property type="match status" value="1"/>
</dbReference>
<dbReference type="EMBL" id="DQAY01000060">
    <property type="protein sequence ID" value="HCO23528.1"/>
    <property type="molecule type" value="Genomic_DNA"/>
</dbReference>
<dbReference type="Gene3D" id="3.30.700.10">
    <property type="entry name" value="Glycoprotein, Type 4 Pilin"/>
    <property type="match status" value="1"/>
</dbReference>
<keyword evidence="1" id="KW-0472">Membrane</keyword>
<dbReference type="Proteomes" id="UP000263642">
    <property type="component" value="Unassembled WGS sequence"/>
</dbReference>
<protein>
    <submittedName>
        <fullName evidence="3">Prepilin-type cleavage/methylation domain-containing protein</fullName>
    </submittedName>
</protein>
<proteinExistence type="predicted"/>
<keyword evidence="1" id="KW-0812">Transmembrane</keyword>
<keyword evidence="1" id="KW-1133">Transmembrane helix</keyword>
<dbReference type="SUPFAM" id="SSF54523">
    <property type="entry name" value="Pili subunits"/>
    <property type="match status" value="1"/>
</dbReference>
<dbReference type="InterPro" id="IPR027558">
    <property type="entry name" value="Pre_pil_HX9DG_C"/>
</dbReference>
<comment type="caution">
    <text evidence="3">The sequence shown here is derived from an EMBL/GenBank/DDBJ whole genome shotgun (WGS) entry which is preliminary data.</text>
</comment>
<sequence>MQVRSRLPVRQTGFTLIELLVVIAIIAILIALLLPAVQQAREAARRSTCRNNLKQLGLALHNYHDAFTGFPVNLYGGYGDTAKVGGYTQTSKSWGWMVRILPYIDQASLYNECDPGNKTMLDSGHLATVVPVFLCPSDPAPAVITESTPYTTGGTNVARTDYKGVMGSDWQWGAYTNNIITVGGDSFENNNGLFFALSYRKFRRIRDITDGASNTTVVGESVASEAMAASFRPGWSWMNAAECNASCAVPLNTYNSRSPLTLPWDVVHSFASQHTGGGHFLLADGAVRFISDNIDLATYRDLSSTNGGEILGEF</sequence>
<dbReference type="Pfam" id="PF07596">
    <property type="entry name" value="SBP_bac_10"/>
    <property type="match status" value="1"/>
</dbReference>